<dbReference type="PANTHER" id="PTHR34033">
    <property type="entry name" value="AP-5 COMPLEX SUBUNIT BETA-1"/>
    <property type="match status" value="1"/>
</dbReference>
<dbReference type="PANTHER" id="PTHR34033:SF1">
    <property type="entry name" value="AP-5 COMPLEX SUBUNIT BETA-1"/>
    <property type="match status" value="1"/>
</dbReference>
<feature type="domain" description="AP5B1 middle" evidence="2">
    <location>
        <begin position="289"/>
        <end position="679"/>
    </location>
</feature>
<dbReference type="GO" id="GO:0016197">
    <property type="term" value="P:endosomal transport"/>
    <property type="evidence" value="ECO:0007669"/>
    <property type="project" value="InterPro"/>
</dbReference>
<dbReference type="OrthoDB" id="646197at2759"/>
<feature type="domain" description="AP5B1 C-terminal" evidence="3">
    <location>
        <begin position="1098"/>
        <end position="1143"/>
    </location>
</feature>
<proteinExistence type="predicted"/>
<dbReference type="AlphaFoldDB" id="A0A6G1FCK3"/>
<evidence type="ECO:0000313" key="4">
    <source>
        <dbReference type="EMBL" id="KAF0934555.1"/>
    </source>
</evidence>
<dbReference type="InterPro" id="IPR048979">
    <property type="entry name" value="AP5B1_middle"/>
</dbReference>
<dbReference type="GO" id="GO:0030119">
    <property type="term" value="C:AP-type membrane coat adaptor complex"/>
    <property type="evidence" value="ECO:0007669"/>
    <property type="project" value="TreeGrafter"/>
</dbReference>
<comment type="caution">
    <text evidence="4">The sequence shown here is derived from an EMBL/GenBank/DDBJ whole genome shotgun (WGS) entry which is preliminary data.</text>
</comment>
<feature type="compositionally biased region" description="Low complexity" evidence="1">
    <location>
        <begin position="36"/>
        <end position="55"/>
    </location>
</feature>
<reference evidence="4 5" key="1">
    <citation type="submission" date="2019-11" db="EMBL/GenBank/DDBJ databases">
        <title>Whole genome sequence of Oryza granulata.</title>
        <authorList>
            <person name="Li W."/>
        </authorList>
    </citation>
    <scope>NUCLEOTIDE SEQUENCE [LARGE SCALE GENOMIC DNA]</scope>
    <source>
        <strain evidence="5">cv. Menghai</strain>
        <tissue evidence="4">Leaf</tissue>
    </source>
</reference>
<dbReference type="Proteomes" id="UP000479710">
    <property type="component" value="Unassembled WGS sequence"/>
</dbReference>
<organism evidence="4 5">
    <name type="scientific">Oryza meyeriana var. granulata</name>
    <dbReference type="NCBI Taxonomy" id="110450"/>
    <lineage>
        <taxon>Eukaryota</taxon>
        <taxon>Viridiplantae</taxon>
        <taxon>Streptophyta</taxon>
        <taxon>Embryophyta</taxon>
        <taxon>Tracheophyta</taxon>
        <taxon>Spermatophyta</taxon>
        <taxon>Magnoliopsida</taxon>
        <taxon>Liliopsida</taxon>
        <taxon>Poales</taxon>
        <taxon>Poaceae</taxon>
        <taxon>BOP clade</taxon>
        <taxon>Oryzoideae</taxon>
        <taxon>Oryzeae</taxon>
        <taxon>Oryzinae</taxon>
        <taxon>Oryza</taxon>
        <taxon>Oryza meyeriana</taxon>
    </lineage>
</organism>
<sequence>MGESPAHKEGRPNWQQHQLPTSLLPPPPSDRRRPYHSSSSPFPPVAGAGDGPAAPSRLPLASGVGTAHRGLLHPPPPPMAPPPPPRPRPLLPPAPRPPLPPQAPPPVLPVSYTHLDVYKRQAQLPLLLTSLLSFPSDHPLRDHLLVTVTSAFASALSAPISTDHVDPLSGIVNALLASANRPNHAPDRAARALACDALRALDTALPGLLADVLGHVYALAAAERSPAAQSYLLLLASAARHVVRLGRLSSTASILAVSGPPTPFYVPTHLFSPASAAGEPVPPLEVNLRDIRKVLALIMERPQVLTPAAAMEMAAILAEVSKAVVGWSPAIAAHVKVQFGGMAHSSSSMLLHSVLTLFVQFPDAFGAEDERKMACRLALAAREAHRPLAARLLALHWLLGSENFRYAVPGLAKWFYPGVFDPLAVKAKKLDCLAFVAAGVAGDKIEEGRDVDLTIGLVDDGLACVSAFRWLLGWSAETGVAFRALHGVLVAAAPHSTDGSGCSGAGELLNSTIFHHLQAMLVDMTSEHRGLVPVIADFINRLLACNTHRWAGEQLLRTLDENLLPRLQPGYQLASYYPLFEKIAENETVPQLRLIELLTQQMVSLAKKHDSETELKTWSQGSKVVGICRVMLKHHHSSRIFLPLSHLLVLTIKSYPDLEVRDHARICLRMLSCIPGKKLRHLMGIREQPAGVTPTHPGPLFDVPSPRPAQDLKSMPGLASYIHLERVVPLVVKQSWALTLPNFSIQSRASGHILSIQDVSSTPPEQEKTQQPTIERIGYTQEALRVMDSKGAETLEILRRHFACIPDYLHSSGLKIRIPCTFRFDSEPFNHAWGSNCVVSGSEGVDGLPALYAVTINFSSSAQFGKIPSCHVPFLLGEPPGSGMDIVPLDNGHQLESGYCASVVIELEPREPSPGLIDIVIAANTENCQVISGSIQPITVGIEDMFLKASVPPDILKEDVAEYYQDLFHALWEACNSCSNTGRETFPLTGGKGSAAINGTRSVKLLEVTPKVLIRAIERYLAPFVVSVAGDSLVTILRGNAIIKNIVWEESESAPAVGADALVPYSVDTNLSLQRIDEDKLEAGAETYGHLGRRDMGIVRVLIFLPPRYHLLFLMEVGYASTLVRIRTDHWPCLAYVDEYLEALL</sequence>
<protein>
    <submittedName>
        <fullName evidence="4">Uncharacterized protein</fullName>
    </submittedName>
</protein>
<keyword evidence="5" id="KW-1185">Reference proteome</keyword>
<gene>
    <name evidence="4" type="ORF">E2562_025650</name>
</gene>
<accession>A0A6G1FCK3</accession>
<feature type="compositionally biased region" description="Pro residues" evidence="1">
    <location>
        <begin position="73"/>
        <end position="105"/>
    </location>
</feature>
<name>A0A6G1FCK3_9ORYZ</name>
<dbReference type="EMBL" id="SPHZ02000001">
    <property type="protein sequence ID" value="KAF0934555.1"/>
    <property type="molecule type" value="Genomic_DNA"/>
</dbReference>
<evidence type="ECO:0000259" key="3">
    <source>
        <dbReference type="Pfam" id="PF21590"/>
    </source>
</evidence>
<dbReference type="InterPro" id="IPR048981">
    <property type="entry name" value="AP5B1_C"/>
</dbReference>
<evidence type="ECO:0000313" key="5">
    <source>
        <dbReference type="Proteomes" id="UP000479710"/>
    </source>
</evidence>
<dbReference type="Pfam" id="PF21590">
    <property type="entry name" value="AP5B1_C"/>
    <property type="match status" value="1"/>
</dbReference>
<dbReference type="InterPro" id="IPR038741">
    <property type="entry name" value="AP5B1"/>
</dbReference>
<dbReference type="Pfam" id="PF21588">
    <property type="entry name" value="AP5B1_middle"/>
    <property type="match status" value="1"/>
</dbReference>
<feature type="region of interest" description="Disordered" evidence="1">
    <location>
        <begin position="1"/>
        <end position="105"/>
    </location>
</feature>
<feature type="compositionally biased region" description="Basic and acidic residues" evidence="1">
    <location>
        <begin position="1"/>
        <end position="11"/>
    </location>
</feature>
<evidence type="ECO:0000256" key="1">
    <source>
        <dbReference type="SAM" id="MobiDB-lite"/>
    </source>
</evidence>
<evidence type="ECO:0000259" key="2">
    <source>
        <dbReference type="Pfam" id="PF21588"/>
    </source>
</evidence>